<dbReference type="GO" id="GO:0009055">
    <property type="term" value="F:electron transfer activity"/>
    <property type="evidence" value="ECO:0007669"/>
    <property type="project" value="InterPro"/>
</dbReference>
<feature type="chain" id="PRO_5022045615" evidence="2">
    <location>
        <begin position="18"/>
        <end position="992"/>
    </location>
</feature>
<name>A0A517YBZ5_9BACT</name>
<dbReference type="InterPro" id="IPR011429">
    <property type="entry name" value="Cyt_c_Planctomycete-type"/>
</dbReference>
<dbReference type="InterPro" id="IPR036909">
    <property type="entry name" value="Cyt_c-like_dom_sf"/>
</dbReference>
<dbReference type="Proteomes" id="UP000315017">
    <property type="component" value="Chromosome"/>
</dbReference>
<dbReference type="Pfam" id="PF07583">
    <property type="entry name" value="PSCyt2"/>
    <property type="match status" value="1"/>
</dbReference>
<feature type="domain" description="DUF1553" evidence="4">
    <location>
        <begin position="715"/>
        <end position="969"/>
    </location>
</feature>
<protein>
    <submittedName>
        <fullName evidence="6">Planctomycete cytochrome C</fullName>
    </submittedName>
</protein>
<dbReference type="RefSeq" id="WP_145088939.1">
    <property type="nucleotide sequence ID" value="NZ_CP036274.1"/>
</dbReference>
<dbReference type="InterPro" id="IPR013320">
    <property type="entry name" value="ConA-like_dom_sf"/>
</dbReference>
<dbReference type="AlphaFoldDB" id="A0A517YBZ5"/>
<evidence type="ECO:0000259" key="4">
    <source>
        <dbReference type="Pfam" id="PF07587"/>
    </source>
</evidence>
<dbReference type="KEGG" id="aagg:ETAA8_28640"/>
<proteinExistence type="predicted"/>
<dbReference type="Pfam" id="PF13385">
    <property type="entry name" value="Laminin_G_3"/>
    <property type="match status" value="1"/>
</dbReference>
<feature type="domain" description="DUF1549" evidence="3">
    <location>
        <begin position="155"/>
        <end position="364"/>
    </location>
</feature>
<dbReference type="PANTHER" id="PTHR35889">
    <property type="entry name" value="CYCLOINULO-OLIGOSACCHARIDE FRUCTANOTRANSFERASE-RELATED"/>
    <property type="match status" value="1"/>
</dbReference>
<evidence type="ECO:0000256" key="1">
    <source>
        <dbReference type="SAM" id="MobiDB-lite"/>
    </source>
</evidence>
<dbReference type="Gene3D" id="2.60.120.200">
    <property type="match status" value="1"/>
</dbReference>
<dbReference type="OrthoDB" id="127107at2"/>
<dbReference type="GO" id="GO:0020037">
    <property type="term" value="F:heme binding"/>
    <property type="evidence" value="ECO:0007669"/>
    <property type="project" value="InterPro"/>
</dbReference>
<feature type="domain" description="Cytochrome C Planctomycete-type" evidence="5">
    <location>
        <begin position="41"/>
        <end position="94"/>
    </location>
</feature>
<feature type="signal peptide" evidence="2">
    <location>
        <begin position="1"/>
        <end position="17"/>
    </location>
</feature>
<dbReference type="SUPFAM" id="SSF46626">
    <property type="entry name" value="Cytochrome c"/>
    <property type="match status" value="1"/>
</dbReference>
<dbReference type="Pfam" id="PF07635">
    <property type="entry name" value="PSCyt1"/>
    <property type="match status" value="1"/>
</dbReference>
<dbReference type="InterPro" id="IPR011444">
    <property type="entry name" value="DUF1549"/>
</dbReference>
<dbReference type="EMBL" id="CP036274">
    <property type="protein sequence ID" value="QDU27773.1"/>
    <property type="molecule type" value="Genomic_DNA"/>
</dbReference>
<gene>
    <name evidence="6" type="ORF">ETAA8_28640</name>
</gene>
<sequence precursor="true">MRAWFLLLIGCAWFVRAATLLSAADAPDFDRQIAPLLAGRCLDCHSGSESKGGLDLSTLQGATKGGESGPAIVPRKFSESQLWQRVAAGDMPPKKPLPENERKLLQAWLEAGAKWGSDPIDPYRFSTGARAGYDWWSLQPVKSPAPSSTTDENAIDQLLLAKLREKQLSFSPPADRRILIRRLTYDLTGLPPTPAEIEAFVKDPSDSAYEELVQRLLASPHYGERWARHWLDVAHFGESDGFEFDKMRPNAWRYRDWVIDALNRDLPYDQFAKLQIAGDVLAPTDQQAVIATGFLVAGAHDSLLPAGDAMRQIMRQDELEDIVGLVGQTFLGLTVHCARCHDHKFDPIRAHDYYSLASALAGVRRGERALPAATVPPDLADKQKSLQKELQTLEAAVRAAILAERTIDNKAAVRAPEPTAEWEFDGDAKDSRGSLHGQLHGGAKIENGLLVLDGKSAYVSTPPLAKRIRAKTLEVLISLNGLKQRGGGAITLQKLDGSLFDSIVYGEKEPGHWLAGSNFFQRTTPFAGEVETAQENEFVHFAVVYEAEGQIRGYRNGRPYGSEYRSSNSAMFEAESSQVLIGLRHGPPGGNKHIAASIDRARLYSRALTAGEVAAAAGVASSYVSEDELMAQLTPNQQAQRRRLQEELAAITPKVDYHRDRKTFAITPAQPEISHLLVRGNPQQKGPEVRPAGILSLSPKAADFGLAANAPEAERRKKLAEWIASEQNPLFARTMVNRLWQYHFGQGLISTPNDLGFSGGQPSHPELLDYLASEFIQRKWSLKELHKLIVTSRAYQQASMPRSEAIKIDSNNRLLWRFSPRRLEAEAVRDSMLMVSGKLNSEAGGPSFKDFLPVARGGTQFYQPQDLEGPEYQRRSIYRMWARGGKNPLLDTFDCPDPSTTTPTRGSTTTPLQALSLLNHSFTLRMADAFAERLQRDAGKEIDAQVALAFSLTAGDAPTAEQKQASTQFVQKHGLAPFCRVLLNSNAFLYVD</sequence>
<keyword evidence="7" id="KW-1185">Reference proteome</keyword>
<evidence type="ECO:0000256" key="2">
    <source>
        <dbReference type="SAM" id="SignalP"/>
    </source>
</evidence>
<organism evidence="6 7">
    <name type="scientific">Anatilimnocola aggregata</name>
    <dbReference type="NCBI Taxonomy" id="2528021"/>
    <lineage>
        <taxon>Bacteria</taxon>
        <taxon>Pseudomonadati</taxon>
        <taxon>Planctomycetota</taxon>
        <taxon>Planctomycetia</taxon>
        <taxon>Pirellulales</taxon>
        <taxon>Pirellulaceae</taxon>
        <taxon>Anatilimnocola</taxon>
    </lineage>
</organism>
<evidence type="ECO:0000313" key="6">
    <source>
        <dbReference type="EMBL" id="QDU27773.1"/>
    </source>
</evidence>
<reference evidence="6 7" key="1">
    <citation type="submission" date="2019-02" db="EMBL/GenBank/DDBJ databases">
        <title>Deep-cultivation of Planctomycetes and their phenomic and genomic characterization uncovers novel biology.</title>
        <authorList>
            <person name="Wiegand S."/>
            <person name="Jogler M."/>
            <person name="Boedeker C."/>
            <person name="Pinto D."/>
            <person name="Vollmers J."/>
            <person name="Rivas-Marin E."/>
            <person name="Kohn T."/>
            <person name="Peeters S.H."/>
            <person name="Heuer A."/>
            <person name="Rast P."/>
            <person name="Oberbeckmann S."/>
            <person name="Bunk B."/>
            <person name="Jeske O."/>
            <person name="Meyerdierks A."/>
            <person name="Storesund J.E."/>
            <person name="Kallscheuer N."/>
            <person name="Luecker S."/>
            <person name="Lage O.M."/>
            <person name="Pohl T."/>
            <person name="Merkel B.J."/>
            <person name="Hornburger P."/>
            <person name="Mueller R.-W."/>
            <person name="Bruemmer F."/>
            <person name="Labrenz M."/>
            <person name="Spormann A.M."/>
            <person name="Op den Camp H."/>
            <person name="Overmann J."/>
            <person name="Amann R."/>
            <person name="Jetten M.S.M."/>
            <person name="Mascher T."/>
            <person name="Medema M.H."/>
            <person name="Devos D.P."/>
            <person name="Kaster A.-K."/>
            <person name="Ovreas L."/>
            <person name="Rohde M."/>
            <person name="Galperin M.Y."/>
            <person name="Jogler C."/>
        </authorList>
    </citation>
    <scope>NUCLEOTIDE SEQUENCE [LARGE SCALE GENOMIC DNA]</scope>
    <source>
        <strain evidence="6 7">ETA_A8</strain>
    </source>
</reference>
<dbReference type="Pfam" id="PF07587">
    <property type="entry name" value="PSD1"/>
    <property type="match status" value="1"/>
</dbReference>
<evidence type="ECO:0000259" key="5">
    <source>
        <dbReference type="Pfam" id="PF07635"/>
    </source>
</evidence>
<evidence type="ECO:0000313" key="7">
    <source>
        <dbReference type="Proteomes" id="UP000315017"/>
    </source>
</evidence>
<keyword evidence="2" id="KW-0732">Signal</keyword>
<dbReference type="PANTHER" id="PTHR35889:SF3">
    <property type="entry name" value="F-BOX DOMAIN-CONTAINING PROTEIN"/>
    <property type="match status" value="1"/>
</dbReference>
<dbReference type="InterPro" id="IPR022655">
    <property type="entry name" value="DUF1553"/>
</dbReference>
<evidence type="ECO:0000259" key="3">
    <source>
        <dbReference type="Pfam" id="PF07583"/>
    </source>
</evidence>
<feature type="region of interest" description="Disordered" evidence="1">
    <location>
        <begin position="47"/>
        <end position="73"/>
    </location>
</feature>
<dbReference type="SUPFAM" id="SSF49899">
    <property type="entry name" value="Concanavalin A-like lectins/glucanases"/>
    <property type="match status" value="1"/>
</dbReference>
<accession>A0A517YBZ5</accession>